<protein>
    <recommendedName>
        <fullName evidence="2">VQ domain-containing protein</fullName>
    </recommendedName>
</protein>
<sequence>MSLIKHSIRGRSELQGPRPSPLKVSHSSSLIKKASHGNIRNRINSSSSKVINHVVIYLRSPKIIHVRPEEFMGLVQRLTGKDSSSRDESCNRLPSSSSSSSWNMAAAEPAKVTKRTSSGDNLFDAEMSKLAFNGVEHGDQILELSPTFLRFLACVWNLCS</sequence>
<dbReference type="PANTHER" id="PTHR33143:SF63">
    <property type="entry name" value="F16F4.1 PROTEIN"/>
    <property type="match status" value="1"/>
</dbReference>
<dbReference type="InterPro" id="IPR008889">
    <property type="entry name" value="VQ"/>
</dbReference>
<name>A0A5D2HPC0_GOSDA</name>
<evidence type="ECO:0000313" key="4">
    <source>
        <dbReference type="Proteomes" id="UP000323506"/>
    </source>
</evidence>
<accession>A0A5D2HPC0</accession>
<evidence type="ECO:0000259" key="2">
    <source>
        <dbReference type="Pfam" id="PF05678"/>
    </source>
</evidence>
<feature type="domain" description="VQ" evidence="2">
    <location>
        <begin position="60"/>
        <end position="84"/>
    </location>
</feature>
<evidence type="ECO:0000256" key="1">
    <source>
        <dbReference type="SAM" id="MobiDB-lite"/>
    </source>
</evidence>
<feature type="region of interest" description="Disordered" evidence="1">
    <location>
        <begin position="1"/>
        <end position="41"/>
    </location>
</feature>
<dbReference type="Proteomes" id="UP000323506">
    <property type="component" value="Chromosome A01"/>
</dbReference>
<keyword evidence="4" id="KW-1185">Reference proteome</keyword>
<dbReference type="Pfam" id="PF05678">
    <property type="entry name" value="VQ"/>
    <property type="match status" value="1"/>
</dbReference>
<evidence type="ECO:0000313" key="3">
    <source>
        <dbReference type="EMBL" id="TYH32154.1"/>
    </source>
</evidence>
<dbReference type="AlphaFoldDB" id="A0A5D2HPC0"/>
<dbReference type="GO" id="GO:0005634">
    <property type="term" value="C:nucleus"/>
    <property type="evidence" value="ECO:0007669"/>
    <property type="project" value="TreeGrafter"/>
</dbReference>
<gene>
    <name evidence="3" type="ORF">ES288_A01G229100v1</name>
</gene>
<dbReference type="PANTHER" id="PTHR33143">
    <property type="entry name" value="F16F4.1 PROTEIN-RELATED"/>
    <property type="match status" value="1"/>
</dbReference>
<feature type="compositionally biased region" description="Basic and acidic residues" evidence="1">
    <location>
        <begin position="81"/>
        <end position="90"/>
    </location>
</feature>
<organism evidence="3 4">
    <name type="scientific">Gossypium darwinii</name>
    <name type="common">Darwin's cotton</name>
    <name type="synonym">Gossypium barbadense var. darwinii</name>
    <dbReference type="NCBI Taxonomy" id="34276"/>
    <lineage>
        <taxon>Eukaryota</taxon>
        <taxon>Viridiplantae</taxon>
        <taxon>Streptophyta</taxon>
        <taxon>Embryophyta</taxon>
        <taxon>Tracheophyta</taxon>
        <taxon>Spermatophyta</taxon>
        <taxon>Magnoliopsida</taxon>
        <taxon>eudicotyledons</taxon>
        <taxon>Gunneridae</taxon>
        <taxon>Pentapetalae</taxon>
        <taxon>rosids</taxon>
        <taxon>malvids</taxon>
        <taxon>Malvales</taxon>
        <taxon>Malvaceae</taxon>
        <taxon>Malvoideae</taxon>
        <taxon>Gossypium</taxon>
    </lineage>
</organism>
<dbReference type="EMBL" id="CM017688">
    <property type="protein sequence ID" value="TYH32154.1"/>
    <property type="molecule type" value="Genomic_DNA"/>
</dbReference>
<reference evidence="3 4" key="1">
    <citation type="submission" date="2019-06" db="EMBL/GenBank/DDBJ databases">
        <title>WGS assembly of Gossypium darwinii.</title>
        <authorList>
            <person name="Chen Z.J."/>
            <person name="Sreedasyam A."/>
            <person name="Ando A."/>
            <person name="Song Q."/>
            <person name="De L."/>
            <person name="Hulse-Kemp A."/>
            <person name="Ding M."/>
            <person name="Ye W."/>
            <person name="Kirkbride R."/>
            <person name="Jenkins J."/>
            <person name="Plott C."/>
            <person name="Lovell J."/>
            <person name="Lin Y.-M."/>
            <person name="Vaughn R."/>
            <person name="Liu B."/>
            <person name="Li W."/>
            <person name="Simpson S."/>
            <person name="Scheffler B."/>
            <person name="Saski C."/>
            <person name="Grover C."/>
            <person name="Hu G."/>
            <person name="Conover J."/>
            <person name="Carlson J."/>
            <person name="Shu S."/>
            <person name="Boston L."/>
            <person name="Williams M."/>
            <person name="Peterson D."/>
            <person name="Mcgee K."/>
            <person name="Jones D."/>
            <person name="Wendel J."/>
            <person name="Stelly D."/>
            <person name="Grimwood J."/>
            <person name="Schmutz J."/>
        </authorList>
    </citation>
    <scope>NUCLEOTIDE SEQUENCE [LARGE SCALE GENOMIC DNA]</scope>
    <source>
        <strain evidence="3">1808015.09</strain>
    </source>
</reference>
<dbReference type="InterPro" id="IPR039607">
    <property type="entry name" value="VQ_8/17/18/20/21/25"/>
</dbReference>
<proteinExistence type="predicted"/>
<feature type="region of interest" description="Disordered" evidence="1">
    <location>
        <begin position="81"/>
        <end position="118"/>
    </location>
</feature>